<dbReference type="InterPro" id="IPR010934">
    <property type="entry name" value="NADH_DH_su5_C"/>
</dbReference>
<feature type="transmembrane region" description="Helical" evidence="17">
    <location>
        <begin position="111"/>
        <end position="129"/>
    </location>
</feature>
<reference evidence="21" key="1">
    <citation type="submission" date="2015-09" db="EMBL/GenBank/DDBJ databases">
        <title>Capturing the unknown biodiversity of arthropods in tropical forests using metagenomics.</title>
        <authorList>
            <person name="Andujar C."/>
            <person name="Creedy T.J."/>
            <person name="Garner B."/>
            <person name="Canty R."/>
            <person name="Warner H.B."/>
            <person name="Lipecki J."/>
            <person name="Crampton-Platt A."/>
            <person name="Gabrielli M."/>
            <person name="Croydon-Veleslavov I.A."/>
            <person name="Lim J.L."/>
            <person name="Linard B."/>
            <person name="Vogler A."/>
        </authorList>
    </citation>
    <scope>NUCLEOTIDE SEQUENCE</scope>
</reference>
<keyword evidence="12 17" id="KW-0520">NAD</keyword>
<proteinExistence type="inferred from homology"/>
<evidence type="ECO:0000256" key="3">
    <source>
        <dbReference type="ARBA" id="ARBA00012944"/>
    </source>
</evidence>
<evidence type="ECO:0000256" key="1">
    <source>
        <dbReference type="ARBA" id="ARBA00003257"/>
    </source>
</evidence>
<feature type="transmembrane region" description="Helical" evidence="17">
    <location>
        <begin position="48"/>
        <end position="75"/>
    </location>
</feature>
<feature type="transmembrane region" description="Helical" evidence="17">
    <location>
        <begin position="375"/>
        <end position="397"/>
    </location>
</feature>
<gene>
    <name evidence="21" type="primary">ND5</name>
</gene>
<evidence type="ECO:0000259" key="19">
    <source>
        <dbReference type="Pfam" id="PF00662"/>
    </source>
</evidence>
<protein>
    <recommendedName>
        <fullName evidence="4 17">NADH-ubiquinone oxidoreductase chain 5</fullName>
        <ecNumber evidence="3 17">7.1.1.2</ecNumber>
    </recommendedName>
</protein>
<dbReference type="InterPro" id="IPR001516">
    <property type="entry name" value="Proton_antipo_N"/>
</dbReference>
<feature type="transmembrane region" description="Helical" evidence="17">
    <location>
        <begin position="7"/>
        <end position="28"/>
    </location>
</feature>
<evidence type="ECO:0000259" key="20">
    <source>
        <dbReference type="Pfam" id="PF06455"/>
    </source>
</evidence>
<comment type="function">
    <text evidence="17">Core subunit of the mitochondrial membrane respiratory chain NADH dehydrogenase (Complex I) which catalyzes electron transfer from NADH through the respiratory chain, using ubiquinone as an electron acceptor. Essential for the catalytic activity and assembly of complex I.</text>
</comment>
<comment type="catalytic activity">
    <reaction evidence="16 17">
        <text>a ubiquinone + NADH + 5 H(+)(in) = a ubiquinol + NAD(+) + 4 H(+)(out)</text>
        <dbReference type="Rhea" id="RHEA:29091"/>
        <dbReference type="Rhea" id="RHEA-COMP:9565"/>
        <dbReference type="Rhea" id="RHEA-COMP:9566"/>
        <dbReference type="ChEBI" id="CHEBI:15378"/>
        <dbReference type="ChEBI" id="CHEBI:16389"/>
        <dbReference type="ChEBI" id="CHEBI:17976"/>
        <dbReference type="ChEBI" id="CHEBI:57540"/>
        <dbReference type="ChEBI" id="CHEBI:57945"/>
        <dbReference type="EC" id="7.1.1.2"/>
    </reaction>
</comment>
<keyword evidence="5 17" id="KW-0813">Transport</keyword>
<evidence type="ECO:0000313" key="21">
    <source>
        <dbReference type="EMBL" id="AML26385.1"/>
    </source>
</evidence>
<evidence type="ECO:0000256" key="12">
    <source>
        <dbReference type="ARBA" id="ARBA00023027"/>
    </source>
</evidence>
<feature type="transmembrane region" description="Helical" evidence="17">
    <location>
        <begin position="238"/>
        <end position="258"/>
    </location>
</feature>
<dbReference type="EC" id="7.1.1.2" evidence="3 17"/>
<evidence type="ECO:0000259" key="18">
    <source>
        <dbReference type="Pfam" id="PF00361"/>
    </source>
</evidence>
<evidence type="ECO:0000256" key="9">
    <source>
        <dbReference type="ARBA" id="ARBA00022967"/>
    </source>
</evidence>
<feature type="domain" description="NADH:quinone oxidoreductase/Mrp antiporter transmembrane" evidence="18">
    <location>
        <begin position="105"/>
        <end position="387"/>
    </location>
</feature>
<feature type="transmembrane region" description="Helical" evidence="17">
    <location>
        <begin position="475"/>
        <end position="497"/>
    </location>
</feature>
<organism evidence="21">
    <name type="scientific">Staphylinidae sp. BMNH 1274634</name>
    <dbReference type="NCBI Taxonomy" id="1796578"/>
    <lineage>
        <taxon>Eukaryota</taxon>
        <taxon>Metazoa</taxon>
        <taxon>Ecdysozoa</taxon>
        <taxon>Arthropoda</taxon>
        <taxon>Hexapoda</taxon>
        <taxon>Insecta</taxon>
        <taxon>Pterygota</taxon>
        <taxon>Neoptera</taxon>
        <taxon>Endopterygota</taxon>
        <taxon>Coleoptera</taxon>
        <taxon>Polyphaga</taxon>
        <taxon>Staphyliniformia</taxon>
        <taxon>Staphylinidae</taxon>
    </lineage>
</organism>
<evidence type="ECO:0000256" key="8">
    <source>
        <dbReference type="ARBA" id="ARBA00022792"/>
    </source>
</evidence>
<dbReference type="PANTHER" id="PTHR42829:SF2">
    <property type="entry name" value="NADH-UBIQUINONE OXIDOREDUCTASE CHAIN 5"/>
    <property type="match status" value="1"/>
</dbReference>
<evidence type="ECO:0000256" key="15">
    <source>
        <dbReference type="ARBA" id="ARBA00023136"/>
    </source>
</evidence>
<dbReference type="EMBL" id="KT696229">
    <property type="protein sequence ID" value="AML26385.1"/>
    <property type="molecule type" value="Genomic_DNA"/>
</dbReference>
<keyword evidence="14 17" id="KW-0496">Mitochondrion</keyword>
<dbReference type="Pfam" id="PF06455">
    <property type="entry name" value="NADH5_C"/>
    <property type="match status" value="1"/>
</dbReference>
<evidence type="ECO:0000256" key="11">
    <source>
        <dbReference type="ARBA" id="ARBA00022989"/>
    </source>
</evidence>
<feature type="transmembrane region" description="Helical" evidence="17">
    <location>
        <begin position="87"/>
        <end position="105"/>
    </location>
</feature>
<keyword evidence="13 17" id="KW-0830">Ubiquinone</keyword>
<dbReference type="GO" id="GO:0042773">
    <property type="term" value="P:ATP synthesis coupled electron transport"/>
    <property type="evidence" value="ECO:0007669"/>
    <property type="project" value="InterPro"/>
</dbReference>
<name>A0A126TE69_9COLE</name>
<dbReference type="PRINTS" id="PR01435">
    <property type="entry name" value="NPOXDRDTASE5"/>
</dbReference>
<keyword evidence="10" id="KW-0249">Electron transport</keyword>
<feature type="transmembrane region" description="Helical" evidence="17">
    <location>
        <begin position="445"/>
        <end position="468"/>
    </location>
</feature>
<comment type="function">
    <text evidence="1">Core subunit of the mitochondrial membrane respiratory chain NADH dehydrogenase (Complex I) that is believed to belong to the minimal assembly required for catalysis. Complex I functions in the transfer of electrons from NADH to the respiratory chain. The immediate electron acceptor for the enzyme is believed to be ubiquinone.</text>
</comment>
<feature type="transmembrane region" description="Helical" evidence="17">
    <location>
        <begin position="270"/>
        <end position="289"/>
    </location>
</feature>
<keyword evidence="8" id="KW-0999">Mitochondrion inner membrane</keyword>
<evidence type="ECO:0000256" key="13">
    <source>
        <dbReference type="ARBA" id="ARBA00023075"/>
    </source>
</evidence>
<keyword evidence="11 17" id="KW-1133">Transmembrane helix</keyword>
<evidence type="ECO:0000256" key="10">
    <source>
        <dbReference type="ARBA" id="ARBA00022982"/>
    </source>
</evidence>
<dbReference type="PANTHER" id="PTHR42829">
    <property type="entry name" value="NADH-UBIQUINONE OXIDOREDUCTASE CHAIN 5"/>
    <property type="match status" value="1"/>
</dbReference>
<dbReference type="PRINTS" id="PR01434">
    <property type="entry name" value="NADHDHGNASE5"/>
</dbReference>
<dbReference type="AlphaFoldDB" id="A0A126TE69"/>
<feature type="transmembrane region" description="Helical" evidence="17">
    <location>
        <begin position="150"/>
        <end position="170"/>
    </location>
</feature>
<evidence type="ECO:0000256" key="4">
    <source>
        <dbReference type="ARBA" id="ARBA00021096"/>
    </source>
</evidence>
<dbReference type="GO" id="GO:0003954">
    <property type="term" value="F:NADH dehydrogenase activity"/>
    <property type="evidence" value="ECO:0007669"/>
    <property type="project" value="TreeGrafter"/>
</dbReference>
<dbReference type="GO" id="GO:0005743">
    <property type="term" value="C:mitochondrial inner membrane"/>
    <property type="evidence" value="ECO:0007669"/>
    <property type="project" value="UniProtKB-SubCell"/>
</dbReference>
<feature type="domain" description="NADH dehydrogenase subunit 5 C-terminal" evidence="20">
    <location>
        <begin position="391"/>
        <end position="572"/>
    </location>
</feature>
<dbReference type="Pfam" id="PF00361">
    <property type="entry name" value="Proton_antipo_M"/>
    <property type="match status" value="1"/>
</dbReference>
<evidence type="ECO:0000256" key="2">
    <source>
        <dbReference type="ARBA" id="ARBA00004448"/>
    </source>
</evidence>
<dbReference type="GO" id="GO:0008137">
    <property type="term" value="F:NADH dehydrogenase (ubiquinone) activity"/>
    <property type="evidence" value="ECO:0007669"/>
    <property type="project" value="UniProtKB-EC"/>
</dbReference>
<dbReference type="GO" id="GO:0015990">
    <property type="term" value="P:electron transport coupled proton transport"/>
    <property type="evidence" value="ECO:0007669"/>
    <property type="project" value="TreeGrafter"/>
</dbReference>
<keyword evidence="6" id="KW-0679">Respiratory chain</keyword>
<evidence type="ECO:0000256" key="14">
    <source>
        <dbReference type="ARBA" id="ARBA00023128"/>
    </source>
</evidence>
<feature type="transmembrane region" description="Helical" evidence="17">
    <location>
        <begin position="212"/>
        <end position="232"/>
    </location>
</feature>
<evidence type="ECO:0000256" key="17">
    <source>
        <dbReference type="RuleBase" id="RU003404"/>
    </source>
</evidence>
<keyword evidence="7 17" id="KW-0812">Transmembrane</keyword>
<keyword evidence="15 17" id="KW-0472">Membrane</keyword>
<feature type="transmembrane region" description="Helical" evidence="17">
    <location>
        <begin position="418"/>
        <end position="439"/>
    </location>
</feature>
<evidence type="ECO:0000256" key="16">
    <source>
        <dbReference type="ARBA" id="ARBA00049551"/>
    </source>
</evidence>
<comment type="subcellular location">
    <subcellularLocation>
        <location evidence="2">Mitochondrion inner membrane</location>
        <topology evidence="2">Multi-pass membrane protein</topology>
    </subcellularLocation>
</comment>
<feature type="domain" description="NADH-Ubiquinone oxidoreductase (complex I) chain 5 N-terminal" evidence="19">
    <location>
        <begin position="48"/>
        <end position="88"/>
    </location>
</feature>
<dbReference type="InterPro" id="IPR001750">
    <property type="entry name" value="ND/Mrp_TM"/>
</dbReference>
<feature type="transmembrane region" description="Helical" evidence="17">
    <location>
        <begin position="295"/>
        <end position="319"/>
    </location>
</feature>
<accession>A0A126TE69</accession>
<dbReference type="Pfam" id="PF00662">
    <property type="entry name" value="Proton_antipo_N"/>
    <property type="match status" value="1"/>
</dbReference>
<evidence type="ECO:0000256" key="6">
    <source>
        <dbReference type="ARBA" id="ARBA00022660"/>
    </source>
</evidence>
<evidence type="ECO:0000256" key="7">
    <source>
        <dbReference type="ARBA" id="ARBA00022692"/>
    </source>
</evidence>
<keyword evidence="9" id="KW-1278">Translocase</keyword>
<feature type="transmembrane region" description="Helical" evidence="17">
    <location>
        <begin position="556"/>
        <end position="575"/>
    </location>
</feature>
<feature type="transmembrane region" description="Helical" evidence="17">
    <location>
        <begin position="331"/>
        <end position="355"/>
    </location>
</feature>
<evidence type="ECO:0000256" key="5">
    <source>
        <dbReference type="ARBA" id="ARBA00022448"/>
    </source>
</evidence>
<geneLocation type="mitochondrion" evidence="21"/>
<sequence length="581" mass="67271">MISINLVYSFTFIFFSFMLFFLSLYFMILDYSLVLEFNLLFLNCSDFIMSILLDWMSLLFMSFVLFISSMVIFYCEDYMYGDFNINRFIMLVVMFVLSMMLLIISPNLISILLGWDGLGLVSYCLVIYYQNVKSYNAGMITALTNRIGDVALLMAIAWMLNYGSWNYIYYIEMMKLDLSMEFISYLVVLAAMTKSAQIPFSSWLPAAMAAPTPVSSLVHSSTLVTAGVYLLIRFNLALNSFCMLVLLFLGSMTMFMAGLGANYEFDLKKIIALSTLSQLGLMMSILSLGELNLAFYHLLTHALFKATLFMCAGCMIHNLNNCQDIRYMGGLIIQMPLTISMFFISNLSLCGLPFLSGFYSKDLMLEVLSMNYLNLYIYFIFFISTGLTVCYTLRLMYYLLFGTFSFLALNNLNDESYYMLYGMSGLIFLVIFGGSMLMWLMFPTPYFICLPFIMKIMALLVTLLGGFIGLEFSKFYLSYTLISFNTMIFSMFFSSMWNMPVISTFGINYYPLYLGKLIYNNFDQGWMEYYGSQNIYKNLVKLSKFNQFMYDNNLKMFMILMIFWIVILFYMFLYLNSLYSA</sequence>
<dbReference type="InterPro" id="IPR003945">
    <property type="entry name" value="NU5C-like"/>
</dbReference>
<comment type="similarity">
    <text evidence="17">Belongs to the complex I subunit 5 family.</text>
</comment>